<keyword evidence="2" id="KW-1185">Reference proteome</keyword>
<sequence>MSLLQKLDEIRPQYSREPLPSYLSNRFKKMNPLLWWVLLVILLIIISAMTVYLFYDLFNSCSEQSNDKSDLELYKPPPQATLVKYKFDKSDVEDLTNIQGHFQKTLSKVILVNEVEKKFENPSRRGSVQPPSRKYSLLQDIHESVHLFNGSYSVQDIMSELQEERSSQRSTGRRMSTRSVVTEGMKKNSLASISTGFALSVDSVDCVDPTHIEILRAIADIEEDAQQLEKDIEYFSGGTNSLRFFELNEKLIRYNIALSDIVSSSEKHRERKKEVQKYIASLQNMLKSRS</sequence>
<organism evidence="2 3">
    <name type="scientific">Sitophilus oryzae</name>
    <name type="common">Rice weevil</name>
    <name type="synonym">Curculio oryzae</name>
    <dbReference type="NCBI Taxonomy" id="7048"/>
    <lineage>
        <taxon>Eukaryota</taxon>
        <taxon>Metazoa</taxon>
        <taxon>Ecdysozoa</taxon>
        <taxon>Arthropoda</taxon>
        <taxon>Hexapoda</taxon>
        <taxon>Insecta</taxon>
        <taxon>Pterygota</taxon>
        <taxon>Neoptera</taxon>
        <taxon>Endopterygota</taxon>
        <taxon>Coleoptera</taxon>
        <taxon>Polyphaga</taxon>
        <taxon>Cucujiformia</taxon>
        <taxon>Curculionidae</taxon>
        <taxon>Dryophthorinae</taxon>
        <taxon>Sitophilus</taxon>
    </lineage>
</organism>
<dbReference type="RefSeq" id="XP_030745406.1">
    <property type="nucleotide sequence ID" value="XM_030889546.1"/>
</dbReference>
<evidence type="ECO:0000313" key="2">
    <source>
        <dbReference type="Proteomes" id="UP000504635"/>
    </source>
</evidence>
<keyword evidence="1" id="KW-1133">Transmembrane helix</keyword>
<dbReference type="OrthoDB" id="6728548at2759"/>
<dbReference type="GeneID" id="115874396"/>
<proteinExistence type="predicted"/>
<dbReference type="Proteomes" id="UP000504635">
    <property type="component" value="Unplaced"/>
</dbReference>
<reference evidence="3" key="1">
    <citation type="submission" date="2025-08" db="UniProtKB">
        <authorList>
            <consortium name="RefSeq"/>
        </authorList>
    </citation>
    <scope>IDENTIFICATION</scope>
    <source>
        <tissue evidence="3">Gonads</tissue>
    </source>
</reference>
<keyword evidence="1" id="KW-0472">Membrane</keyword>
<dbReference type="InParanoid" id="A0A6J2X2E8"/>
<keyword evidence="1" id="KW-0812">Transmembrane</keyword>
<gene>
    <name evidence="3" type="primary">LOC115874396</name>
</gene>
<dbReference type="InterPro" id="IPR036533">
    <property type="entry name" value="BAG_dom_sf"/>
</dbReference>
<dbReference type="SUPFAM" id="SSF63491">
    <property type="entry name" value="BAG domain"/>
    <property type="match status" value="1"/>
</dbReference>
<accession>A0A6J2X2E8</accession>
<evidence type="ECO:0000313" key="3">
    <source>
        <dbReference type="RefSeq" id="XP_030745406.1"/>
    </source>
</evidence>
<dbReference type="Gene3D" id="1.20.58.120">
    <property type="entry name" value="BAG domain"/>
    <property type="match status" value="1"/>
</dbReference>
<dbReference type="KEGG" id="soy:115874396"/>
<name>A0A6J2X2E8_SITOR</name>
<dbReference type="GO" id="GO:0051087">
    <property type="term" value="F:protein-folding chaperone binding"/>
    <property type="evidence" value="ECO:0007669"/>
    <property type="project" value="InterPro"/>
</dbReference>
<evidence type="ECO:0000256" key="1">
    <source>
        <dbReference type="SAM" id="Phobius"/>
    </source>
</evidence>
<dbReference type="AlphaFoldDB" id="A0A6J2X2E8"/>
<protein>
    <submittedName>
        <fullName evidence="3">Uncharacterized protein LOC115874396</fullName>
    </submittedName>
</protein>
<feature type="transmembrane region" description="Helical" evidence="1">
    <location>
        <begin position="33"/>
        <end position="55"/>
    </location>
</feature>